<evidence type="ECO:0000313" key="3">
    <source>
        <dbReference type="Proteomes" id="UP000427906"/>
    </source>
</evidence>
<name>A0A5K7YFU7_9BACT</name>
<keyword evidence="3" id="KW-1185">Reference proteome</keyword>
<dbReference type="Gene3D" id="1.20.120.1870">
    <property type="entry name" value="Fic/DOC protein, Fido domain"/>
    <property type="match status" value="1"/>
</dbReference>
<accession>A0A5K7YFU7</accession>
<dbReference type="SUPFAM" id="SSF140931">
    <property type="entry name" value="Fic-like"/>
    <property type="match status" value="1"/>
</dbReference>
<dbReference type="Pfam" id="PF02661">
    <property type="entry name" value="Fic"/>
    <property type="match status" value="1"/>
</dbReference>
<dbReference type="PROSITE" id="PS51459">
    <property type="entry name" value="FIDO"/>
    <property type="match status" value="1"/>
</dbReference>
<dbReference type="Proteomes" id="UP000427906">
    <property type="component" value="Chromosome"/>
</dbReference>
<dbReference type="InterPro" id="IPR006440">
    <property type="entry name" value="Doc"/>
</dbReference>
<dbReference type="EMBL" id="AP021874">
    <property type="protein sequence ID" value="BBO66920.1"/>
    <property type="molecule type" value="Genomic_DNA"/>
</dbReference>
<dbReference type="PANTHER" id="PTHR39426:SF1">
    <property type="entry name" value="HOMOLOGY TO DEATH-ON-CURING PROTEIN OF PHAGE P1"/>
    <property type="match status" value="1"/>
</dbReference>
<feature type="domain" description="Fido" evidence="1">
    <location>
        <begin position="6"/>
        <end position="122"/>
    </location>
</feature>
<evidence type="ECO:0000313" key="2">
    <source>
        <dbReference type="EMBL" id="BBO66920.1"/>
    </source>
</evidence>
<dbReference type="AlphaFoldDB" id="A0A5K7YFU7"/>
<protein>
    <submittedName>
        <fullName evidence="2">Death-on-curing protein</fullName>
    </submittedName>
</protein>
<dbReference type="NCBIfam" id="TIGR01550">
    <property type="entry name" value="DOC_P1"/>
    <property type="match status" value="1"/>
</dbReference>
<proteinExistence type="predicted"/>
<sequence length="125" mass="13703">MNIRWIESGVVLAVHDVQIAEHGGVAGIRDFGLLESALARPKNRFGYTNADLFDLAASYGFGIARNHPFIDGNKRTAYVVTRLFLRLNGLDLTAPPAERVLIFERVGHGSVSEKDLGAWIRANGI</sequence>
<dbReference type="PANTHER" id="PTHR39426">
    <property type="entry name" value="HOMOLOGY TO DEATH-ON-CURING PROTEIN OF PHAGE P1"/>
    <property type="match status" value="1"/>
</dbReference>
<dbReference type="InterPro" id="IPR036597">
    <property type="entry name" value="Fido-like_dom_sf"/>
</dbReference>
<gene>
    <name evidence="2" type="ORF">DSCA_08500</name>
</gene>
<dbReference type="GO" id="GO:0016301">
    <property type="term" value="F:kinase activity"/>
    <property type="evidence" value="ECO:0007669"/>
    <property type="project" value="InterPro"/>
</dbReference>
<reference evidence="2 3" key="1">
    <citation type="submission" date="2019-11" db="EMBL/GenBank/DDBJ databases">
        <title>Comparative genomics of hydrocarbon-degrading Desulfosarcina strains.</title>
        <authorList>
            <person name="Watanabe M."/>
            <person name="Kojima H."/>
            <person name="Fukui M."/>
        </authorList>
    </citation>
    <scope>NUCLEOTIDE SEQUENCE [LARGE SCALE GENOMIC DNA]</scope>
    <source>
        <strain evidence="2 3">PL12</strain>
    </source>
</reference>
<dbReference type="OrthoDB" id="9802752at2"/>
<dbReference type="PIRSF" id="PIRSF018297">
    <property type="entry name" value="Doc"/>
    <property type="match status" value="1"/>
</dbReference>
<dbReference type="KEGG" id="dalk:DSCA_08500"/>
<organism evidence="2 3">
    <name type="scientific">Desulfosarcina alkanivorans</name>
    <dbReference type="NCBI Taxonomy" id="571177"/>
    <lineage>
        <taxon>Bacteria</taxon>
        <taxon>Pseudomonadati</taxon>
        <taxon>Thermodesulfobacteriota</taxon>
        <taxon>Desulfobacteria</taxon>
        <taxon>Desulfobacterales</taxon>
        <taxon>Desulfosarcinaceae</taxon>
        <taxon>Desulfosarcina</taxon>
    </lineage>
</organism>
<dbReference type="InterPro" id="IPR003812">
    <property type="entry name" value="Fido"/>
</dbReference>
<dbReference type="InterPro" id="IPR053737">
    <property type="entry name" value="Type_II_TA_Toxin"/>
</dbReference>
<evidence type="ECO:0000259" key="1">
    <source>
        <dbReference type="PROSITE" id="PS51459"/>
    </source>
</evidence>
<dbReference type="RefSeq" id="WP_155315234.1">
    <property type="nucleotide sequence ID" value="NZ_AP021874.1"/>
</dbReference>